<sequence>CIESIPSNYKTDKSHEFIELNEKALDIYIKKDSQNQNKRMYSINPLSACA</sequence>
<organism evidence="1 2">
    <name type="scientific">Gigaspora margarita</name>
    <dbReference type="NCBI Taxonomy" id="4874"/>
    <lineage>
        <taxon>Eukaryota</taxon>
        <taxon>Fungi</taxon>
        <taxon>Fungi incertae sedis</taxon>
        <taxon>Mucoromycota</taxon>
        <taxon>Glomeromycotina</taxon>
        <taxon>Glomeromycetes</taxon>
        <taxon>Diversisporales</taxon>
        <taxon>Gigasporaceae</taxon>
        <taxon>Gigaspora</taxon>
    </lineage>
</organism>
<comment type="caution">
    <text evidence="1">The sequence shown here is derived from an EMBL/GenBank/DDBJ whole genome shotgun (WGS) entry which is preliminary data.</text>
</comment>
<evidence type="ECO:0000313" key="2">
    <source>
        <dbReference type="Proteomes" id="UP000789901"/>
    </source>
</evidence>
<proteinExistence type="predicted"/>
<feature type="non-terminal residue" evidence="1">
    <location>
        <position position="1"/>
    </location>
</feature>
<protein>
    <submittedName>
        <fullName evidence="1">21205_t:CDS:1</fullName>
    </submittedName>
</protein>
<name>A0ABN7VR53_GIGMA</name>
<dbReference type="EMBL" id="CAJVQB010020501">
    <property type="protein sequence ID" value="CAG8794581.1"/>
    <property type="molecule type" value="Genomic_DNA"/>
</dbReference>
<accession>A0ABN7VR53</accession>
<evidence type="ECO:0000313" key="1">
    <source>
        <dbReference type="EMBL" id="CAG8794581.1"/>
    </source>
</evidence>
<gene>
    <name evidence="1" type="ORF">GMARGA_LOCUS21813</name>
</gene>
<reference evidence="1 2" key="1">
    <citation type="submission" date="2021-06" db="EMBL/GenBank/DDBJ databases">
        <authorList>
            <person name="Kallberg Y."/>
            <person name="Tangrot J."/>
            <person name="Rosling A."/>
        </authorList>
    </citation>
    <scope>NUCLEOTIDE SEQUENCE [LARGE SCALE GENOMIC DNA]</scope>
    <source>
        <strain evidence="1 2">120-4 pot B 10/14</strain>
    </source>
</reference>
<dbReference type="Proteomes" id="UP000789901">
    <property type="component" value="Unassembled WGS sequence"/>
</dbReference>
<keyword evidence="2" id="KW-1185">Reference proteome</keyword>